<organism evidence="1 2">
    <name type="scientific">Mediterraneibacter gnavus</name>
    <name type="common">Ruminococcus gnavus</name>
    <dbReference type="NCBI Taxonomy" id="33038"/>
    <lineage>
        <taxon>Bacteria</taxon>
        <taxon>Bacillati</taxon>
        <taxon>Bacillota</taxon>
        <taxon>Clostridia</taxon>
        <taxon>Lachnospirales</taxon>
        <taxon>Lachnospiraceae</taxon>
        <taxon>Mediterraneibacter</taxon>
    </lineage>
</organism>
<dbReference type="Proteomes" id="UP000286137">
    <property type="component" value="Unassembled WGS sequence"/>
</dbReference>
<gene>
    <name evidence="1" type="ORF">DWY88_08490</name>
</gene>
<dbReference type="EMBL" id="QRTJ01000014">
    <property type="protein sequence ID" value="RGQ67624.1"/>
    <property type="molecule type" value="Genomic_DNA"/>
</dbReference>
<accession>A0A412C2W8</accession>
<sequence length="134" mass="15990">MSQIIFKSKEHRDFFLEMMSKCKVNDCYHRAFFYVMGIAGETRANINQMFDFKQDCIEPEGMYGGWQTSGTVKVCHLAFNLWNNYVEEGRETSFTPEDLFCCEFAPYFMEGIKVRYPEYCRELHMPQKQNDHTR</sequence>
<comment type="caution">
    <text evidence="1">The sequence shown here is derived from an EMBL/GenBank/DDBJ whole genome shotgun (WGS) entry which is preliminary data.</text>
</comment>
<dbReference type="Pfam" id="PF19552">
    <property type="entry name" value="DUF6075"/>
    <property type="match status" value="1"/>
</dbReference>
<protein>
    <submittedName>
        <fullName evidence="1">Uncharacterized protein</fullName>
    </submittedName>
</protein>
<dbReference type="InterPro" id="IPR045721">
    <property type="entry name" value="DUF6075"/>
</dbReference>
<name>A0A412C2W8_MEDGN</name>
<dbReference type="AlphaFoldDB" id="A0A412C2W8"/>
<evidence type="ECO:0000313" key="2">
    <source>
        <dbReference type="Proteomes" id="UP000286137"/>
    </source>
</evidence>
<proteinExistence type="predicted"/>
<evidence type="ECO:0000313" key="1">
    <source>
        <dbReference type="EMBL" id="RGQ67624.1"/>
    </source>
</evidence>
<dbReference type="RefSeq" id="WP_118013612.1">
    <property type="nucleotide sequence ID" value="NZ_QRTJ01000014.1"/>
</dbReference>
<reference evidence="1 2" key="1">
    <citation type="submission" date="2018-08" db="EMBL/GenBank/DDBJ databases">
        <title>A genome reference for cultivated species of the human gut microbiota.</title>
        <authorList>
            <person name="Zou Y."/>
            <person name="Xue W."/>
            <person name="Luo G."/>
        </authorList>
    </citation>
    <scope>NUCLEOTIDE SEQUENCE [LARGE SCALE GENOMIC DNA]</scope>
    <source>
        <strain evidence="1 2">AF27-4BH</strain>
    </source>
</reference>